<name>A0AAV2JHP2_KNICA</name>
<evidence type="ECO:0000313" key="1">
    <source>
        <dbReference type="EMBL" id="CAL1575921.1"/>
    </source>
</evidence>
<proteinExistence type="predicted"/>
<reference evidence="1 2" key="1">
    <citation type="submission" date="2024-04" db="EMBL/GenBank/DDBJ databases">
        <authorList>
            <person name="Waldvogel A.-M."/>
            <person name="Schoenle A."/>
        </authorList>
    </citation>
    <scope>NUCLEOTIDE SEQUENCE [LARGE SCALE GENOMIC DNA]</scope>
</reference>
<evidence type="ECO:0000313" key="2">
    <source>
        <dbReference type="Proteomes" id="UP001497482"/>
    </source>
</evidence>
<dbReference type="AlphaFoldDB" id="A0AAV2JHP2"/>
<dbReference type="Proteomes" id="UP001497482">
    <property type="component" value="Chromosome 12"/>
</dbReference>
<protein>
    <submittedName>
        <fullName evidence="1">Uncharacterized protein</fullName>
    </submittedName>
</protein>
<keyword evidence="2" id="KW-1185">Reference proteome</keyword>
<sequence>MYATFAVIAVPTSCQTEDRGAFVARREDPPDKPVLLTPLCGGEYHDWVPTHFWRLDSTHTSLSSEPRRRRQEASGDLGELWATTVGESGAVASRMCWHLLLVPSQDYAAKGICKISKLRTQWSAPDLCSSPGTDSLSGWMCVWHRLLCTTTVHDYGLAWLAWSSSFSLGVRAWCTRRVLQALLWHLELVLGRLQQEGLKAKLEKCFFFQLKLPNLEAPSDTGPFDDLAIVPLENVLVEDSHRDTENAPVQDYGLAWLAWSSSFSLGVRAWCTRRVLQALLWVSASIVSLNFGLGPG</sequence>
<dbReference type="EMBL" id="OZ035834">
    <property type="protein sequence ID" value="CAL1575921.1"/>
    <property type="molecule type" value="Genomic_DNA"/>
</dbReference>
<gene>
    <name evidence="1" type="ORF">KC01_LOCUS7390</name>
</gene>
<organism evidence="1 2">
    <name type="scientific">Knipowitschia caucasica</name>
    <name type="common">Caucasian dwarf goby</name>
    <name type="synonym">Pomatoschistus caucasicus</name>
    <dbReference type="NCBI Taxonomy" id="637954"/>
    <lineage>
        <taxon>Eukaryota</taxon>
        <taxon>Metazoa</taxon>
        <taxon>Chordata</taxon>
        <taxon>Craniata</taxon>
        <taxon>Vertebrata</taxon>
        <taxon>Euteleostomi</taxon>
        <taxon>Actinopterygii</taxon>
        <taxon>Neopterygii</taxon>
        <taxon>Teleostei</taxon>
        <taxon>Neoteleostei</taxon>
        <taxon>Acanthomorphata</taxon>
        <taxon>Gobiaria</taxon>
        <taxon>Gobiiformes</taxon>
        <taxon>Gobioidei</taxon>
        <taxon>Gobiidae</taxon>
        <taxon>Gobiinae</taxon>
        <taxon>Knipowitschia</taxon>
    </lineage>
</organism>
<accession>A0AAV2JHP2</accession>